<protein>
    <submittedName>
        <fullName evidence="2">Uncharacterized protein</fullName>
    </submittedName>
</protein>
<name>A0A485APD9_RAOPL</name>
<dbReference type="AlphaFoldDB" id="A0A485APD9"/>
<evidence type="ECO:0000313" key="3">
    <source>
        <dbReference type="Proteomes" id="UP000345637"/>
    </source>
</evidence>
<evidence type="ECO:0000313" key="2">
    <source>
        <dbReference type="EMBL" id="VFS61733.1"/>
    </source>
</evidence>
<accession>A0A485APD9</accession>
<sequence>MKLHAGSQGKNPATLILRVNVPLRRQTRNQATGLFALRKIPLDQGIVQRDTGEAVAFISLIGLPKRQGDIGGGHGDPQSRGTGLQGGKERQRAAYSNGKMTFAQKYGVI</sequence>
<feature type="region of interest" description="Disordered" evidence="1">
    <location>
        <begin position="67"/>
        <end position="96"/>
    </location>
</feature>
<gene>
    <name evidence="2" type="ORF">NCTC12998_01591</name>
</gene>
<evidence type="ECO:0000256" key="1">
    <source>
        <dbReference type="SAM" id="MobiDB-lite"/>
    </source>
</evidence>
<dbReference type="Proteomes" id="UP000345637">
    <property type="component" value="Unassembled WGS sequence"/>
</dbReference>
<organism evidence="2 3">
    <name type="scientific">Raoultella planticola</name>
    <name type="common">Klebsiella planticola</name>
    <dbReference type="NCBI Taxonomy" id="575"/>
    <lineage>
        <taxon>Bacteria</taxon>
        <taxon>Pseudomonadati</taxon>
        <taxon>Pseudomonadota</taxon>
        <taxon>Gammaproteobacteria</taxon>
        <taxon>Enterobacterales</taxon>
        <taxon>Enterobacteriaceae</taxon>
        <taxon>Klebsiella/Raoultella group</taxon>
        <taxon>Raoultella</taxon>
    </lineage>
</organism>
<dbReference type="EMBL" id="CAADJE010000019">
    <property type="protein sequence ID" value="VFS61733.1"/>
    <property type="molecule type" value="Genomic_DNA"/>
</dbReference>
<proteinExistence type="predicted"/>
<reference evidence="2 3" key="1">
    <citation type="submission" date="2019-03" db="EMBL/GenBank/DDBJ databases">
        <authorList>
            <consortium name="Pathogen Informatics"/>
        </authorList>
    </citation>
    <scope>NUCLEOTIDE SEQUENCE [LARGE SCALE GENOMIC DNA]</scope>
    <source>
        <strain evidence="2 3">NCTC12998</strain>
    </source>
</reference>